<keyword evidence="1" id="KW-0812">Transmembrane</keyword>
<reference evidence="2 3" key="1">
    <citation type="submission" date="2008-10" db="EMBL/GenBank/DDBJ databases">
        <title>Draft genome sequence of Desulvovibrio piger (ATCC 29098).</title>
        <authorList>
            <person name="Sudarsanam P."/>
            <person name="Ley R."/>
            <person name="Guruge J."/>
            <person name="Turnbaugh P.J."/>
            <person name="Mahowald M."/>
            <person name="Liep D."/>
            <person name="Gordon J."/>
        </authorList>
    </citation>
    <scope>NUCLEOTIDE SEQUENCE [LARGE SCALE GENOMIC DNA]</scope>
    <source>
        <strain evidence="2 3">ATCC 29098</strain>
    </source>
</reference>
<reference evidence="2 3" key="2">
    <citation type="submission" date="2008-10" db="EMBL/GenBank/DDBJ databases">
        <authorList>
            <person name="Fulton L."/>
            <person name="Clifton S."/>
            <person name="Fulton B."/>
            <person name="Xu J."/>
            <person name="Minx P."/>
            <person name="Pepin K.H."/>
            <person name="Johnson M."/>
            <person name="Bhonagiri V."/>
            <person name="Nash W.E."/>
            <person name="Mardis E.R."/>
            <person name="Wilson R.K."/>
        </authorList>
    </citation>
    <scope>NUCLEOTIDE SEQUENCE [LARGE SCALE GENOMIC DNA]</scope>
    <source>
        <strain evidence="2 3">ATCC 29098</strain>
    </source>
</reference>
<proteinExistence type="predicted"/>
<dbReference type="RefSeq" id="WP_006007450.1">
    <property type="nucleotide sequence ID" value="NZ_DS996359.1"/>
</dbReference>
<keyword evidence="1" id="KW-1133">Transmembrane helix</keyword>
<dbReference type="Proteomes" id="UP000003676">
    <property type="component" value="Unassembled WGS sequence"/>
</dbReference>
<dbReference type="HOGENOM" id="CLU_2057611_0_0_7"/>
<sequence length="119" mass="14098">METLYSIITIIIVYLVIKKLEKARKKKLSQEQQNIPRADTNSPILGYIFHDLGEQIMTDNNIKNNKISYHLVYNYLFVLSFLIIDELLKNNNVKINDYDLYQIKKDVSSTLCMQQHRMK</sequence>
<accession>B6WVI7</accession>
<comment type="caution">
    <text evidence="2">The sequence shown here is derived from an EMBL/GenBank/DDBJ whole genome shotgun (WGS) entry which is preliminary data.</text>
</comment>
<evidence type="ECO:0000313" key="3">
    <source>
        <dbReference type="Proteomes" id="UP000003676"/>
    </source>
</evidence>
<dbReference type="AlphaFoldDB" id="B6WVI7"/>
<feature type="transmembrane region" description="Helical" evidence="1">
    <location>
        <begin position="67"/>
        <end position="84"/>
    </location>
</feature>
<evidence type="ECO:0000313" key="2">
    <source>
        <dbReference type="EMBL" id="EEB33038.1"/>
    </source>
</evidence>
<evidence type="ECO:0000256" key="1">
    <source>
        <dbReference type="SAM" id="Phobius"/>
    </source>
</evidence>
<name>B6WVI7_9BACT</name>
<keyword evidence="1" id="KW-0472">Membrane</keyword>
<gene>
    <name evidence="2" type="ORF">DESPIG_02103</name>
</gene>
<organism evidence="2 3">
    <name type="scientific">Desulfovibrio piger ATCC 29098</name>
    <dbReference type="NCBI Taxonomy" id="411464"/>
    <lineage>
        <taxon>Bacteria</taxon>
        <taxon>Pseudomonadati</taxon>
        <taxon>Thermodesulfobacteriota</taxon>
        <taxon>Desulfovibrionia</taxon>
        <taxon>Desulfovibrionales</taxon>
        <taxon>Desulfovibrionaceae</taxon>
        <taxon>Desulfovibrio</taxon>
    </lineage>
</organism>
<dbReference type="EMBL" id="ABXU01000064">
    <property type="protein sequence ID" value="EEB33038.1"/>
    <property type="molecule type" value="Genomic_DNA"/>
</dbReference>
<protein>
    <submittedName>
        <fullName evidence="2">Uncharacterized protein</fullName>
    </submittedName>
</protein>